<dbReference type="EMBL" id="JAFKOQ010000041">
    <property type="protein sequence ID" value="MBN8124525.1"/>
    <property type="molecule type" value="Genomic_DNA"/>
</dbReference>
<evidence type="ECO:0000313" key="2">
    <source>
        <dbReference type="Proteomes" id="UP000664056"/>
    </source>
</evidence>
<comment type="caution">
    <text evidence="1">The sequence shown here is derived from an EMBL/GenBank/DDBJ whole genome shotgun (WGS) entry which is preliminary data.</text>
</comment>
<evidence type="ECO:0000313" key="1">
    <source>
        <dbReference type="EMBL" id="MBN8124525.1"/>
    </source>
</evidence>
<dbReference type="AlphaFoldDB" id="A0AAW4HHR7"/>
<proteinExistence type="predicted"/>
<name>A0AAW4HHR7_VIBVL</name>
<accession>A0AAW4HHR7</accession>
<gene>
    <name evidence="1" type="ORF">J0J18_22685</name>
</gene>
<organism evidence="1 2">
    <name type="scientific">Vibrio vulnificus</name>
    <dbReference type="NCBI Taxonomy" id="672"/>
    <lineage>
        <taxon>Bacteria</taxon>
        <taxon>Pseudomonadati</taxon>
        <taxon>Pseudomonadota</taxon>
        <taxon>Gammaproteobacteria</taxon>
        <taxon>Vibrionales</taxon>
        <taxon>Vibrionaceae</taxon>
        <taxon>Vibrio</taxon>
    </lineage>
</organism>
<dbReference type="RefSeq" id="WP_206623169.1">
    <property type="nucleotide sequence ID" value="NZ_JAFKOQ010000041.1"/>
</dbReference>
<dbReference type="Proteomes" id="UP000664056">
    <property type="component" value="Unassembled WGS sequence"/>
</dbReference>
<protein>
    <submittedName>
        <fullName evidence="1">Uncharacterized protein</fullName>
    </submittedName>
</protein>
<reference evidence="1" key="1">
    <citation type="submission" date="2021-03" db="EMBL/GenBank/DDBJ databases">
        <title>Study of the foodborne Vibrio vulnificus isolates from China.</title>
        <authorList>
            <person name="Zheng Z."/>
            <person name="Ye L."/>
        </authorList>
    </citation>
    <scope>NUCLEOTIDE SEQUENCE</scope>
    <source>
        <strain evidence="1">Vv1582</strain>
    </source>
</reference>
<sequence>MFHFDLEEIKGFWRLFLWSLWQFVRVVSAIQYCRPKFMNPATDFMFQGSWVASILSRACALKFGLA</sequence>